<dbReference type="GO" id="GO:0051213">
    <property type="term" value="F:dioxygenase activity"/>
    <property type="evidence" value="ECO:0007669"/>
    <property type="project" value="UniProtKB-KW"/>
</dbReference>
<dbReference type="EMBL" id="CP000875">
    <property type="protein sequence ID" value="ABX05947.1"/>
    <property type="molecule type" value="Genomic_DNA"/>
</dbReference>
<protein>
    <submittedName>
        <fullName evidence="2">Glyoxalase/bleomycin resistance protein/dioxygenase</fullName>
    </submittedName>
</protein>
<dbReference type="Proteomes" id="UP000000787">
    <property type="component" value="Chromosome"/>
</dbReference>
<dbReference type="BioCyc" id="HAUR316274:GHYA-3348-MONOMER"/>
<reference evidence="2 3" key="1">
    <citation type="journal article" date="2011" name="Stand. Genomic Sci.">
        <title>Complete genome sequence of the filamentous gliding predatory bacterium Herpetosiphon aurantiacus type strain (114-95(T)).</title>
        <authorList>
            <person name="Kiss H."/>
            <person name="Nett M."/>
            <person name="Domin N."/>
            <person name="Martin K."/>
            <person name="Maresca J.A."/>
            <person name="Copeland A."/>
            <person name="Lapidus A."/>
            <person name="Lucas S."/>
            <person name="Berry K.W."/>
            <person name="Glavina Del Rio T."/>
            <person name="Dalin E."/>
            <person name="Tice H."/>
            <person name="Pitluck S."/>
            <person name="Richardson P."/>
            <person name="Bruce D."/>
            <person name="Goodwin L."/>
            <person name="Han C."/>
            <person name="Detter J.C."/>
            <person name="Schmutz J."/>
            <person name="Brettin T."/>
            <person name="Land M."/>
            <person name="Hauser L."/>
            <person name="Kyrpides N.C."/>
            <person name="Ivanova N."/>
            <person name="Goker M."/>
            <person name="Woyke T."/>
            <person name="Klenk H.P."/>
            <person name="Bryant D.A."/>
        </authorList>
    </citation>
    <scope>NUCLEOTIDE SEQUENCE [LARGE SCALE GENOMIC DNA]</scope>
    <source>
        <strain evidence="3">ATCC 23779 / DSM 785 / 114-95</strain>
    </source>
</reference>
<dbReference type="eggNOG" id="COG0346">
    <property type="taxonomic scope" value="Bacteria"/>
</dbReference>
<sequence>MRLAGCRSQSEVLPTVVWAWPMVAWALAKDNYVRKLMQSPISFTQLTLAATNIEQMAAFYNSVLFTNFRKIKHGEHTLYEGFLVNIPLLLCPNAIAGVVAEQSRLQFHVCVPDLARALEKVVQHGGTIVTPPSAGGIKAAIVTDPDGNSLELIQE</sequence>
<accession>A9B814</accession>
<organism evidence="2 3">
    <name type="scientific">Herpetosiphon aurantiacus (strain ATCC 23779 / DSM 785 / 114-95)</name>
    <dbReference type="NCBI Taxonomy" id="316274"/>
    <lineage>
        <taxon>Bacteria</taxon>
        <taxon>Bacillati</taxon>
        <taxon>Chloroflexota</taxon>
        <taxon>Chloroflexia</taxon>
        <taxon>Herpetosiphonales</taxon>
        <taxon>Herpetosiphonaceae</taxon>
        <taxon>Herpetosiphon</taxon>
    </lineage>
</organism>
<dbReference type="PROSITE" id="PS51819">
    <property type="entry name" value="VOC"/>
    <property type="match status" value="1"/>
</dbReference>
<dbReference type="Pfam" id="PF18029">
    <property type="entry name" value="Glyoxalase_6"/>
    <property type="match status" value="1"/>
</dbReference>
<dbReference type="InterPro" id="IPR041581">
    <property type="entry name" value="Glyoxalase_6"/>
</dbReference>
<gene>
    <name evidence="2" type="ordered locus">Haur_3311</name>
</gene>
<dbReference type="InterPro" id="IPR029068">
    <property type="entry name" value="Glyas_Bleomycin-R_OHBP_Dase"/>
</dbReference>
<dbReference type="InterPro" id="IPR037523">
    <property type="entry name" value="VOC_core"/>
</dbReference>
<dbReference type="AlphaFoldDB" id="A9B814"/>
<evidence type="ECO:0000313" key="3">
    <source>
        <dbReference type="Proteomes" id="UP000000787"/>
    </source>
</evidence>
<dbReference type="Gene3D" id="3.10.180.10">
    <property type="entry name" value="2,3-Dihydroxybiphenyl 1,2-Dioxygenase, domain 1"/>
    <property type="match status" value="1"/>
</dbReference>
<proteinExistence type="predicted"/>
<dbReference type="KEGG" id="hau:Haur_3311"/>
<dbReference type="HOGENOM" id="CLU_1693097_0_0_0"/>
<feature type="domain" description="VOC" evidence="1">
    <location>
        <begin position="42"/>
        <end position="155"/>
    </location>
</feature>
<dbReference type="InParanoid" id="A9B814"/>
<evidence type="ECO:0000259" key="1">
    <source>
        <dbReference type="PROSITE" id="PS51819"/>
    </source>
</evidence>
<dbReference type="SUPFAM" id="SSF54593">
    <property type="entry name" value="Glyoxalase/Bleomycin resistance protein/Dihydroxybiphenyl dioxygenase"/>
    <property type="match status" value="1"/>
</dbReference>
<name>A9B814_HERA2</name>
<keyword evidence="3" id="KW-1185">Reference proteome</keyword>
<dbReference type="STRING" id="316274.Haur_3311"/>
<evidence type="ECO:0000313" key="2">
    <source>
        <dbReference type="EMBL" id="ABX05947.1"/>
    </source>
</evidence>